<dbReference type="EMBL" id="CAJOBC010034079">
    <property type="protein sequence ID" value="CAF4104678.1"/>
    <property type="molecule type" value="Genomic_DNA"/>
</dbReference>
<dbReference type="Proteomes" id="UP000677228">
    <property type="component" value="Unassembled WGS sequence"/>
</dbReference>
<evidence type="ECO:0000313" key="4">
    <source>
        <dbReference type="EMBL" id="CAF4104678.1"/>
    </source>
</evidence>
<sequence length="90" mass="10285">MRHIPLVDFREAGLSESGVEIEYQLFGFCSDWLASYEMKALAGSDIHIILTPLCDNQSIKLPIDCKNYVRRSTKMVLDITSLTFNKPFEI</sequence>
<evidence type="ECO:0000313" key="5">
    <source>
        <dbReference type="Proteomes" id="UP000663829"/>
    </source>
</evidence>
<dbReference type="AlphaFoldDB" id="A0A815DHW1"/>
<name>A0A815DHW1_9BILA</name>
<evidence type="ECO:0000313" key="2">
    <source>
        <dbReference type="EMBL" id="CAF1293848.1"/>
    </source>
</evidence>
<dbReference type="Proteomes" id="UP000682733">
    <property type="component" value="Unassembled WGS sequence"/>
</dbReference>
<keyword evidence="5" id="KW-1185">Reference proteome</keyword>
<dbReference type="Proteomes" id="UP000663829">
    <property type="component" value="Unassembled WGS sequence"/>
</dbReference>
<dbReference type="EMBL" id="CAJOBA010039583">
    <property type="protein sequence ID" value="CAF4079751.1"/>
    <property type="molecule type" value="Genomic_DNA"/>
</dbReference>
<comment type="caution">
    <text evidence="2">The sequence shown here is derived from an EMBL/GenBank/DDBJ whole genome shotgun (WGS) entry which is preliminary data.</text>
</comment>
<gene>
    <name evidence="2" type="ORF">GPM918_LOCUS28174</name>
    <name evidence="1" type="ORF">OVA965_LOCUS27351</name>
    <name evidence="4" type="ORF">SRO942_LOCUS28645</name>
    <name evidence="3" type="ORF">TMI583_LOCUS28093</name>
</gene>
<accession>A0A815DHW1</accession>
<protein>
    <submittedName>
        <fullName evidence="2">Uncharacterized protein</fullName>
    </submittedName>
</protein>
<reference evidence="2" key="1">
    <citation type="submission" date="2021-02" db="EMBL/GenBank/DDBJ databases">
        <authorList>
            <person name="Nowell W R."/>
        </authorList>
    </citation>
    <scope>NUCLEOTIDE SEQUENCE</scope>
</reference>
<dbReference type="EMBL" id="CAJNOQ010012178">
    <property type="protein sequence ID" value="CAF1293848.1"/>
    <property type="molecule type" value="Genomic_DNA"/>
</dbReference>
<evidence type="ECO:0000313" key="1">
    <source>
        <dbReference type="EMBL" id="CAF1274638.1"/>
    </source>
</evidence>
<organism evidence="2 5">
    <name type="scientific">Didymodactylos carnosus</name>
    <dbReference type="NCBI Taxonomy" id="1234261"/>
    <lineage>
        <taxon>Eukaryota</taxon>
        <taxon>Metazoa</taxon>
        <taxon>Spiralia</taxon>
        <taxon>Gnathifera</taxon>
        <taxon>Rotifera</taxon>
        <taxon>Eurotatoria</taxon>
        <taxon>Bdelloidea</taxon>
        <taxon>Philodinida</taxon>
        <taxon>Philodinidae</taxon>
        <taxon>Didymodactylos</taxon>
    </lineage>
</organism>
<evidence type="ECO:0000313" key="3">
    <source>
        <dbReference type="EMBL" id="CAF4079751.1"/>
    </source>
</evidence>
<dbReference type="EMBL" id="CAJNOK010018024">
    <property type="protein sequence ID" value="CAF1274638.1"/>
    <property type="molecule type" value="Genomic_DNA"/>
</dbReference>
<proteinExistence type="predicted"/>
<dbReference type="Proteomes" id="UP000681722">
    <property type="component" value="Unassembled WGS sequence"/>
</dbReference>